<organism evidence="2 3">
    <name type="scientific">Pristionchus fissidentatus</name>
    <dbReference type="NCBI Taxonomy" id="1538716"/>
    <lineage>
        <taxon>Eukaryota</taxon>
        <taxon>Metazoa</taxon>
        <taxon>Ecdysozoa</taxon>
        <taxon>Nematoda</taxon>
        <taxon>Chromadorea</taxon>
        <taxon>Rhabditida</taxon>
        <taxon>Rhabditina</taxon>
        <taxon>Diplogasteromorpha</taxon>
        <taxon>Diplogasteroidea</taxon>
        <taxon>Neodiplogasteridae</taxon>
        <taxon>Pristionchus</taxon>
    </lineage>
</organism>
<sequence length="113" mass="12819">SIMFQMRCALICLIVVAACCASTIFSEEEENELNNLHTSPRHKFKACGSVLVERVQEALSLPCPSGHYEASFPNITSCCSNYCNIEDLRKIICKTEARGKRRRSLRQSNIDRY</sequence>
<protein>
    <recommendedName>
        <fullName evidence="4">Insulin-like domain-containing protein</fullName>
    </recommendedName>
</protein>
<evidence type="ECO:0000313" key="2">
    <source>
        <dbReference type="EMBL" id="GMT12008.1"/>
    </source>
</evidence>
<proteinExistence type="predicted"/>
<reference evidence="2" key="1">
    <citation type="submission" date="2023-10" db="EMBL/GenBank/DDBJ databases">
        <title>Genome assembly of Pristionchus species.</title>
        <authorList>
            <person name="Yoshida K."/>
            <person name="Sommer R.J."/>
        </authorList>
    </citation>
    <scope>NUCLEOTIDE SEQUENCE</scope>
    <source>
        <strain evidence="2">RS5133</strain>
    </source>
</reference>
<accession>A0AAV5V0P6</accession>
<dbReference type="EMBL" id="BTSY01000001">
    <property type="protein sequence ID" value="GMT12008.1"/>
    <property type="molecule type" value="Genomic_DNA"/>
</dbReference>
<feature type="non-terminal residue" evidence="2">
    <location>
        <position position="1"/>
    </location>
</feature>
<evidence type="ECO:0000256" key="1">
    <source>
        <dbReference type="SAM" id="SignalP"/>
    </source>
</evidence>
<name>A0AAV5V0P6_9BILA</name>
<dbReference type="Proteomes" id="UP001432322">
    <property type="component" value="Unassembled WGS sequence"/>
</dbReference>
<evidence type="ECO:0008006" key="4">
    <source>
        <dbReference type="Google" id="ProtNLM"/>
    </source>
</evidence>
<gene>
    <name evidence="2" type="ORF">PFISCL1PPCAC_3305</name>
</gene>
<dbReference type="AlphaFoldDB" id="A0AAV5V0P6"/>
<evidence type="ECO:0000313" key="3">
    <source>
        <dbReference type="Proteomes" id="UP001432322"/>
    </source>
</evidence>
<comment type="caution">
    <text evidence="2">The sequence shown here is derived from an EMBL/GenBank/DDBJ whole genome shotgun (WGS) entry which is preliminary data.</text>
</comment>
<feature type="signal peptide" evidence="1">
    <location>
        <begin position="1"/>
        <end position="21"/>
    </location>
</feature>
<feature type="chain" id="PRO_5043921571" description="Insulin-like domain-containing protein" evidence="1">
    <location>
        <begin position="22"/>
        <end position="113"/>
    </location>
</feature>
<keyword evidence="3" id="KW-1185">Reference proteome</keyword>
<keyword evidence="1" id="KW-0732">Signal</keyword>